<evidence type="ECO:0000313" key="5">
    <source>
        <dbReference type="EMBL" id="GCC16482.1"/>
    </source>
</evidence>
<feature type="region of interest" description="Disordered" evidence="1">
    <location>
        <begin position="200"/>
        <end position="223"/>
    </location>
</feature>
<protein>
    <recommendedName>
        <fullName evidence="4">Neural chondroitin sulphate proteoglycan cytoplasmic domain-containing protein</fullName>
    </recommendedName>
</protein>
<feature type="chain" id="PRO_5018984252" description="Neural chondroitin sulphate proteoglycan cytoplasmic domain-containing protein" evidence="3">
    <location>
        <begin position="33"/>
        <end position="595"/>
    </location>
</feature>
<dbReference type="PANTHER" id="PTHR15381:SF1">
    <property type="entry name" value="CHONDROITIN SULFATE PROTEOGLYCAN 5"/>
    <property type="match status" value="1"/>
</dbReference>
<feature type="compositionally biased region" description="Polar residues" evidence="1">
    <location>
        <begin position="239"/>
        <end position="249"/>
    </location>
</feature>
<keyword evidence="2" id="KW-0472">Membrane</keyword>
<feature type="transmembrane region" description="Helical" evidence="2">
    <location>
        <begin position="477"/>
        <end position="502"/>
    </location>
</feature>
<dbReference type="PANTHER" id="PTHR15381">
    <property type="entry name" value="CHONDROITIN SULFATE PROTEOGLYCAN 5 -RELATED"/>
    <property type="match status" value="1"/>
</dbReference>
<dbReference type="AlphaFoldDB" id="A0A401REB3"/>
<feature type="compositionally biased region" description="Polar residues" evidence="1">
    <location>
        <begin position="585"/>
        <end position="595"/>
    </location>
</feature>
<proteinExistence type="predicted"/>
<feature type="compositionally biased region" description="Low complexity" evidence="1">
    <location>
        <begin position="207"/>
        <end position="218"/>
    </location>
</feature>
<accession>A0A401REB3</accession>
<dbReference type="GO" id="GO:0048858">
    <property type="term" value="P:cell projection morphogenesis"/>
    <property type="evidence" value="ECO:0007669"/>
    <property type="project" value="TreeGrafter"/>
</dbReference>
<dbReference type="Pfam" id="PF06567">
    <property type="entry name" value="Neural_ProG_Cyt"/>
    <property type="match status" value="1"/>
</dbReference>
<dbReference type="OMA" id="RCEFIIT"/>
<evidence type="ECO:0000313" key="6">
    <source>
        <dbReference type="Proteomes" id="UP000287033"/>
    </source>
</evidence>
<dbReference type="GO" id="GO:0045202">
    <property type="term" value="C:synapse"/>
    <property type="evidence" value="ECO:0007669"/>
    <property type="project" value="TreeGrafter"/>
</dbReference>
<feature type="domain" description="Neural chondroitin sulphate proteoglycan cytoplasmic" evidence="4">
    <location>
        <begin position="506"/>
        <end position="544"/>
    </location>
</feature>
<dbReference type="EMBL" id="BEZZ01002506">
    <property type="protein sequence ID" value="GCC16482.1"/>
    <property type="molecule type" value="Genomic_DNA"/>
</dbReference>
<dbReference type="Proteomes" id="UP000287033">
    <property type="component" value="Unassembled WGS sequence"/>
</dbReference>
<dbReference type="InterPro" id="IPR009505">
    <property type="entry name" value="Neural_ProG_Cyt"/>
</dbReference>
<comment type="caution">
    <text evidence="5">The sequence shown here is derived from an EMBL/GenBank/DDBJ whole genome shotgun (WGS) entry which is preliminary data.</text>
</comment>
<feature type="region of interest" description="Disordered" evidence="1">
    <location>
        <begin position="542"/>
        <end position="595"/>
    </location>
</feature>
<feature type="region of interest" description="Disordered" evidence="1">
    <location>
        <begin position="239"/>
        <end position="275"/>
    </location>
</feature>
<feature type="compositionally biased region" description="Polar residues" evidence="1">
    <location>
        <begin position="263"/>
        <end position="272"/>
    </location>
</feature>
<keyword evidence="6" id="KW-1185">Reference proteome</keyword>
<reference evidence="5 6" key="1">
    <citation type="journal article" date="2018" name="Nat. Ecol. Evol.">
        <title>Shark genomes provide insights into elasmobranch evolution and the origin of vertebrates.</title>
        <authorList>
            <person name="Hara Y"/>
            <person name="Yamaguchi K"/>
            <person name="Onimaru K"/>
            <person name="Kadota M"/>
            <person name="Koyanagi M"/>
            <person name="Keeley SD"/>
            <person name="Tatsumi K"/>
            <person name="Tanaka K"/>
            <person name="Motone F"/>
            <person name="Kageyama Y"/>
            <person name="Nozu R"/>
            <person name="Adachi N"/>
            <person name="Nishimura O"/>
            <person name="Nakagawa R"/>
            <person name="Tanegashima C"/>
            <person name="Kiyatake I"/>
            <person name="Matsumoto R"/>
            <person name="Murakumo K"/>
            <person name="Nishida K"/>
            <person name="Terakita A"/>
            <person name="Kuratani S"/>
            <person name="Sato K"/>
            <person name="Hyodo S Kuraku.S."/>
        </authorList>
    </citation>
    <scope>NUCLEOTIDE SEQUENCE [LARGE SCALE GENOMIC DNA]</scope>
</reference>
<organism evidence="5 6">
    <name type="scientific">Chiloscyllium punctatum</name>
    <name type="common">Brownbanded bambooshark</name>
    <name type="synonym">Hemiscyllium punctatum</name>
    <dbReference type="NCBI Taxonomy" id="137246"/>
    <lineage>
        <taxon>Eukaryota</taxon>
        <taxon>Metazoa</taxon>
        <taxon>Chordata</taxon>
        <taxon>Craniata</taxon>
        <taxon>Vertebrata</taxon>
        <taxon>Chondrichthyes</taxon>
        <taxon>Elasmobranchii</taxon>
        <taxon>Galeomorphii</taxon>
        <taxon>Galeoidea</taxon>
        <taxon>Orectolobiformes</taxon>
        <taxon>Hemiscylliidae</taxon>
        <taxon>Chiloscyllium</taxon>
    </lineage>
</organism>
<keyword evidence="2" id="KW-0812">Transmembrane</keyword>
<name>A0A401REB3_CHIPU</name>
<dbReference type="OrthoDB" id="9935774at2759"/>
<sequence>MDRRIKGKPRCSRQGWPLLLFAGALSVHFMEAAITGKDDTAPAFPTEDTASAVLTIENSSSLTYSQFSEAQTASPISPHKDSPNVPIVPSQSAWSTSGDLSQSLADAFVKSSVVEQTQREGLDDGTGSGQVSWEQGANGSHFMSEVQGGLRVTSPPLTTDLDQELVGCLGCQGAEQELEEEPPSLTSTSTQQVAIPGLHPIKGVEGSGETFGSTGSTTAFKEKQDTKLSISEVATNVTTQGAEESTNYTRADPLGTTPALEPLTTNEPSQVPTDYNYDSNNNTTIGSFDKFPIIEAPDIPMTSSNIESTEDYLPDLPALTIGPDVSISDIKMTTLYYWEEVSIELEDENELRLTTVSPKVQTMLTKEEATNIQTVPNQDFQSESFLKENAFTGSSDLDSRHDASLSPPVLGENGSECKLGYVKQNKSCKSICDMVPSYCYNGGQCYVMDNVGAICRCNAQDYIWHKGIRCEFIITEFQVMCIAVGSSAVVILLLFMLTVFFAKKVYSLKTENKKLRKRSKYRPQLEQHNDNFSLSTIAEGSQANDDVNGQNKTQESLKTCPKDGDSLNVQNNWTPKHDNKESASAEVNSLQNNMM</sequence>
<keyword evidence="2" id="KW-1133">Transmembrane helix</keyword>
<evidence type="ECO:0000256" key="1">
    <source>
        <dbReference type="SAM" id="MobiDB-lite"/>
    </source>
</evidence>
<evidence type="ECO:0000256" key="2">
    <source>
        <dbReference type="SAM" id="Phobius"/>
    </source>
</evidence>
<gene>
    <name evidence="5" type="ORF">chiPu_0020319</name>
</gene>
<evidence type="ECO:0000256" key="3">
    <source>
        <dbReference type="SAM" id="SignalP"/>
    </source>
</evidence>
<evidence type="ECO:0000259" key="4">
    <source>
        <dbReference type="Pfam" id="PF06567"/>
    </source>
</evidence>
<feature type="compositionally biased region" description="Polar residues" evidence="1">
    <location>
        <begin position="542"/>
        <end position="557"/>
    </location>
</feature>
<keyword evidence="3" id="KW-0732">Signal</keyword>
<feature type="signal peptide" evidence="3">
    <location>
        <begin position="1"/>
        <end position="32"/>
    </location>
</feature>